<reference evidence="1 2" key="1">
    <citation type="journal article" date="2020" name="Nature">
        <title>Six reference-quality genomes reveal evolution of bat adaptations.</title>
        <authorList>
            <person name="Jebb D."/>
            <person name="Huang Z."/>
            <person name="Pippel M."/>
            <person name="Hughes G.M."/>
            <person name="Lavrichenko K."/>
            <person name="Devanna P."/>
            <person name="Winkler S."/>
            <person name="Jermiin L.S."/>
            <person name="Skirmuntt E.C."/>
            <person name="Katzourakis A."/>
            <person name="Burkitt-Gray L."/>
            <person name="Ray D.A."/>
            <person name="Sullivan K.A.M."/>
            <person name="Roscito J.G."/>
            <person name="Kirilenko B.M."/>
            <person name="Davalos L.M."/>
            <person name="Corthals A.P."/>
            <person name="Power M.L."/>
            <person name="Jones G."/>
            <person name="Ransome R.D."/>
            <person name="Dechmann D.K.N."/>
            <person name="Locatelli A.G."/>
            <person name="Puechmaille S.J."/>
            <person name="Fedrigo O."/>
            <person name="Jarvis E.D."/>
            <person name="Hiller M."/>
            <person name="Vernes S.C."/>
            <person name="Myers E.W."/>
            <person name="Teeling E.C."/>
        </authorList>
    </citation>
    <scope>NUCLEOTIDE SEQUENCE [LARGE SCALE GENOMIC DNA]</scope>
    <source>
        <strain evidence="1">MMyoMyo1</strain>
        <tissue evidence="1">Flight muscle</tissue>
    </source>
</reference>
<evidence type="ECO:0000313" key="2">
    <source>
        <dbReference type="Proteomes" id="UP000527355"/>
    </source>
</evidence>
<gene>
    <name evidence="1" type="ORF">mMyoMyo1_008121</name>
</gene>
<protein>
    <submittedName>
        <fullName evidence="1">Uncharacterized protein</fullName>
    </submittedName>
</protein>
<accession>A0A7J8AMR2</accession>
<keyword evidence="2" id="KW-1185">Reference proteome</keyword>
<sequence length="168" mass="17411">MTIFPTLDFTAPGLLCNYQPVLLNPFTYPPPSQIVFPSPEGLVASKVWGGQGVSPRAGPVHRLLLMAGWTLYPCSREDCPPCQAPAARCSQELAGATAANLSGTCLVNAGLDGGGLWRRSNAVGKMALALGSGSSIPCQGRGRGSDGTTIIDGSLMTSLKSQTPVRIP</sequence>
<dbReference type="AlphaFoldDB" id="A0A7J8AMR2"/>
<dbReference type="EMBL" id="JABWUV010000001">
    <property type="protein sequence ID" value="KAF6387658.1"/>
    <property type="molecule type" value="Genomic_DNA"/>
</dbReference>
<organism evidence="1 2">
    <name type="scientific">Myotis myotis</name>
    <name type="common">Greater mouse-eared bat</name>
    <name type="synonym">Vespertilio myotis</name>
    <dbReference type="NCBI Taxonomy" id="51298"/>
    <lineage>
        <taxon>Eukaryota</taxon>
        <taxon>Metazoa</taxon>
        <taxon>Chordata</taxon>
        <taxon>Craniata</taxon>
        <taxon>Vertebrata</taxon>
        <taxon>Euteleostomi</taxon>
        <taxon>Mammalia</taxon>
        <taxon>Eutheria</taxon>
        <taxon>Laurasiatheria</taxon>
        <taxon>Chiroptera</taxon>
        <taxon>Yangochiroptera</taxon>
        <taxon>Vespertilionidae</taxon>
        <taxon>Myotis</taxon>
    </lineage>
</organism>
<comment type="caution">
    <text evidence="1">The sequence shown here is derived from an EMBL/GenBank/DDBJ whole genome shotgun (WGS) entry which is preliminary data.</text>
</comment>
<dbReference type="Proteomes" id="UP000527355">
    <property type="component" value="Unassembled WGS sequence"/>
</dbReference>
<evidence type="ECO:0000313" key="1">
    <source>
        <dbReference type="EMBL" id="KAF6387658.1"/>
    </source>
</evidence>
<proteinExistence type="predicted"/>
<name>A0A7J8AMR2_MYOMY</name>